<dbReference type="RefSeq" id="WP_204718360.1">
    <property type="nucleotide sequence ID" value="NZ_JAFFGU010000006.1"/>
</dbReference>
<feature type="transmembrane region" description="Helical" evidence="7">
    <location>
        <begin position="116"/>
        <end position="139"/>
    </location>
</feature>
<dbReference type="InterPro" id="IPR000515">
    <property type="entry name" value="MetI-like"/>
</dbReference>
<evidence type="ECO:0000259" key="9">
    <source>
        <dbReference type="PROSITE" id="PS50928"/>
    </source>
</evidence>
<dbReference type="EMBL" id="JAFFGU010000006">
    <property type="protein sequence ID" value="MBM7279226.1"/>
    <property type="molecule type" value="Genomic_DNA"/>
</dbReference>
<keyword evidence="5 7" id="KW-1133">Transmembrane helix</keyword>
<gene>
    <name evidence="10" type="ORF">JTZ10_15855</name>
</gene>
<accession>A0AAW4G8F3</accession>
<dbReference type="PROSITE" id="PS50928">
    <property type="entry name" value="ABC_TM1"/>
    <property type="match status" value="1"/>
</dbReference>
<feature type="compositionally biased region" description="Low complexity" evidence="8">
    <location>
        <begin position="7"/>
        <end position="36"/>
    </location>
</feature>
<dbReference type="CDD" id="cd06261">
    <property type="entry name" value="TM_PBP2"/>
    <property type="match status" value="1"/>
</dbReference>
<dbReference type="GO" id="GO:0005886">
    <property type="term" value="C:plasma membrane"/>
    <property type="evidence" value="ECO:0007669"/>
    <property type="project" value="UniProtKB-SubCell"/>
</dbReference>
<keyword evidence="2 7" id="KW-0813">Transport</keyword>
<evidence type="ECO:0000256" key="8">
    <source>
        <dbReference type="SAM" id="MobiDB-lite"/>
    </source>
</evidence>
<feature type="transmembrane region" description="Helical" evidence="7">
    <location>
        <begin position="52"/>
        <end position="72"/>
    </location>
</feature>
<evidence type="ECO:0000256" key="5">
    <source>
        <dbReference type="ARBA" id="ARBA00022989"/>
    </source>
</evidence>
<dbReference type="AlphaFoldDB" id="A0AAW4G8F3"/>
<comment type="similarity">
    <text evidence="7">Belongs to the binding-protein-dependent transport system permease family.</text>
</comment>
<name>A0AAW4G8F3_GORRU</name>
<evidence type="ECO:0000313" key="10">
    <source>
        <dbReference type="EMBL" id="MBM7279226.1"/>
    </source>
</evidence>
<keyword evidence="4 7" id="KW-0812">Transmembrane</keyword>
<evidence type="ECO:0000256" key="1">
    <source>
        <dbReference type="ARBA" id="ARBA00004651"/>
    </source>
</evidence>
<dbReference type="PANTHER" id="PTHR43386:SF25">
    <property type="entry name" value="PEPTIDE ABC TRANSPORTER PERMEASE PROTEIN"/>
    <property type="match status" value="1"/>
</dbReference>
<evidence type="ECO:0000256" key="7">
    <source>
        <dbReference type="RuleBase" id="RU363032"/>
    </source>
</evidence>
<evidence type="ECO:0000256" key="4">
    <source>
        <dbReference type="ARBA" id="ARBA00022692"/>
    </source>
</evidence>
<protein>
    <submittedName>
        <fullName evidence="10">ABC transporter permease</fullName>
    </submittedName>
</protein>
<evidence type="ECO:0000256" key="3">
    <source>
        <dbReference type="ARBA" id="ARBA00022475"/>
    </source>
</evidence>
<feature type="transmembrane region" description="Helical" evidence="7">
    <location>
        <begin position="151"/>
        <end position="170"/>
    </location>
</feature>
<keyword evidence="6 7" id="KW-0472">Membrane</keyword>
<dbReference type="Pfam" id="PF00528">
    <property type="entry name" value="BPD_transp_1"/>
    <property type="match status" value="1"/>
</dbReference>
<dbReference type="GO" id="GO:0055085">
    <property type="term" value="P:transmembrane transport"/>
    <property type="evidence" value="ECO:0007669"/>
    <property type="project" value="InterPro"/>
</dbReference>
<organism evidence="10 11">
    <name type="scientific">Gordonia rubripertincta</name>
    <name type="common">Rhodococcus corallinus</name>
    <dbReference type="NCBI Taxonomy" id="36822"/>
    <lineage>
        <taxon>Bacteria</taxon>
        <taxon>Bacillati</taxon>
        <taxon>Actinomycetota</taxon>
        <taxon>Actinomycetes</taxon>
        <taxon>Mycobacteriales</taxon>
        <taxon>Gordoniaceae</taxon>
        <taxon>Gordonia</taxon>
    </lineage>
</organism>
<feature type="transmembrane region" description="Helical" evidence="7">
    <location>
        <begin position="278"/>
        <end position="297"/>
    </location>
</feature>
<dbReference type="InterPro" id="IPR050366">
    <property type="entry name" value="BP-dependent_transpt_permease"/>
</dbReference>
<dbReference type="SUPFAM" id="SSF161098">
    <property type="entry name" value="MetI-like"/>
    <property type="match status" value="1"/>
</dbReference>
<dbReference type="Gene3D" id="1.10.3720.10">
    <property type="entry name" value="MetI-like"/>
    <property type="match status" value="1"/>
</dbReference>
<keyword evidence="3" id="KW-1003">Cell membrane</keyword>
<dbReference type="PANTHER" id="PTHR43386">
    <property type="entry name" value="OLIGOPEPTIDE TRANSPORT SYSTEM PERMEASE PROTEIN APPC"/>
    <property type="match status" value="1"/>
</dbReference>
<reference evidence="10" key="1">
    <citation type="submission" date="2021-02" db="EMBL/GenBank/DDBJ databases">
        <title>Taxonomy, biology and ecology of Rhodococcus bacteria occurring in California pistachio and other woody hosts as revealed by genome sequence analyses.</title>
        <authorList>
            <person name="Riely B."/>
            <person name="Gai Y."/>
        </authorList>
    </citation>
    <scope>NUCLEOTIDE SEQUENCE</scope>
    <source>
        <strain evidence="10">BP-295</strain>
    </source>
</reference>
<sequence>MTIQKPSAGTAPDTASSDSTSSHKTSSIKTSRSTVTALPEPSRRPWALPPTLIAALGFLVLLLLAAVVPGLIAPYDPLAIDLDATLSPPTWAHPFGTDLSGRDLLSRIIFGTKQSLAIGLGAVAVALVLAVVLGITAGLSGRVAQALANRWIDVLFAFPTILLGLLLTSVFGPGPYTLIFAIGIGIAPGYARIIRGQVLTVRNAAYIEAATALGHSRTRILVQHIAPNALRPMVVTATLGIGQAIIWASGLAYLGLGVAPPSPEWGALLDAGRTYITVAWWLEIFPGLVIVITALAFTTVGRHLGARLEGTTR</sequence>
<feature type="transmembrane region" description="Helical" evidence="7">
    <location>
        <begin position="233"/>
        <end position="258"/>
    </location>
</feature>
<evidence type="ECO:0000256" key="6">
    <source>
        <dbReference type="ARBA" id="ARBA00023136"/>
    </source>
</evidence>
<dbReference type="InterPro" id="IPR035906">
    <property type="entry name" value="MetI-like_sf"/>
</dbReference>
<evidence type="ECO:0000313" key="11">
    <source>
        <dbReference type="Proteomes" id="UP001195196"/>
    </source>
</evidence>
<feature type="transmembrane region" description="Helical" evidence="7">
    <location>
        <begin position="176"/>
        <end position="194"/>
    </location>
</feature>
<evidence type="ECO:0000256" key="2">
    <source>
        <dbReference type="ARBA" id="ARBA00022448"/>
    </source>
</evidence>
<feature type="region of interest" description="Disordered" evidence="8">
    <location>
        <begin position="1"/>
        <end position="42"/>
    </location>
</feature>
<comment type="caution">
    <text evidence="10">The sequence shown here is derived from an EMBL/GenBank/DDBJ whole genome shotgun (WGS) entry which is preliminary data.</text>
</comment>
<proteinExistence type="inferred from homology"/>
<comment type="subcellular location">
    <subcellularLocation>
        <location evidence="1 7">Cell membrane</location>
        <topology evidence="1 7">Multi-pass membrane protein</topology>
    </subcellularLocation>
</comment>
<dbReference type="Proteomes" id="UP001195196">
    <property type="component" value="Unassembled WGS sequence"/>
</dbReference>
<feature type="domain" description="ABC transmembrane type-1" evidence="9">
    <location>
        <begin position="112"/>
        <end position="301"/>
    </location>
</feature>